<proteinExistence type="predicted"/>
<evidence type="ECO:0000313" key="2">
    <source>
        <dbReference type="Proteomes" id="UP000290849"/>
    </source>
</evidence>
<dbReference type="AlphaFoldDB" id="A0A4Q1HNQ7"/>
<sequence length="327" mass="34564">MGMTILRDGPYLRAIGWLCGQDHAARVATTRTWDQLANPVDFTDDGGYRLRADTEAGVPASPCAAVMQGSGVARARSAAKSTVYAALLGRRLLDTVAPRDGYHGDHVGVAVASGSTITPIAWDFETTGLRKGWRKTDTLLLPSSIPSAIATQVSAALDTHAAALAFQDGALGVCAAFEYAHLAFAHRRADYFLVMGADEVSQIQGDALAALGDTRPVLNGASGLVLGRTPHGDQDWQLRLCAHVDRNAGDVGVAGDVGAMLPGDWPLAVSRDIGIKDNPTLFTAPLLAYALHDLLRHAGRKAVLTCRLPGRGAYVLGFSRRKSNDDD</sequence>
<keyword evidence="2" id="KW-1185">Reference proteome</keyword>
<dbReference type="SUPFAM" id="SSF53901">
    <property type="entry name" value="Thiolase-like"/>
    <property type="match status" value="1"/>
</dbReference>
<name>A0A4Q1HNQ7_9BURK</name>
<evidence type="ECO:0000313" key="1">
    <source>
        <dbReference type="EMBL" id="RXN92664.1"/>
    </source>
</evidence>
<dbReference type="GO" id="GO:0016746">
    <property type="term" value="F:acyltransferase activity"/>
    <property type="evidence" value="ECO:0007669"/>
    <property type="project" value="InterPro"/>
</dbReference>
<organism evidence="1 2">
    <name type="scientific">Achromobacter aloeverae</name>
    <dbReference type="NCBI Taxonomy" id="1750518"/>
    <lineage>
        <taxon>Bacteria</taxon>
        <taxon>Pseudomonadati</taxon>
        <taxon>Pseudomonadota</taxon>
        <taxon>Betaproteobacteria</taxon>
        <taxon>Burkholderiales</taxon>
        <taxon>Alcaligenaceae</taxon>
        <taxon>Achromobacter</taxon>
    </lineage>
</organism>
<comment type="caution">
    <text evidence="1">The sequence shown here is derived from an EMBL/GenBank/DDBJ whole genome shotgun (WGS) entry which is preliminary data.</text>
</comment>
<evidence type="ECO:0008006" key="3">
    <source>
        <dbReference type="Google" id="ProtNLM"/>
    </source>
</evidence>
<dbReference type="InterPro" id="IPR016039">
    <property type="entry name" value="Thiolase-like"/>
</dbReference>
<dbReference type="EMBL" id="PYAL01000001">
    <property type="protein sequence ID" value="RXN92664.1"/>
    <property type="molecule type" value="Genomic_DNA"/>
</dbReference>
<accession>A0A4Q1HNQ7</accession>
<protein>
    <recommendedName>
        <fullName evidence="3">Beta-ketoacyl synthase N-terminal domain-containing protein</fullName>
    </recommendedName>
</protein>
<reference evidence="1 2" key="1">
    <citation type="journal article" date="2017" name="Int. J. Syst. Evol. Microbiol.">
        <title>Achromobacter aloeverae sp. nov., isolated from the root of Aloe vera (L.) Burm.f.</title>
        <authorList>
            <person name="Kuncharoen N."/>
            <person name="Muramatsu Y."/>
            <person name="Shibata C."/>
            <person name="Kamakura Y."/>
            <person name="Nakagawa Y."/>
            <person name="Tanasupawat S."/>
        </authorList>
    </citation>
    <scope>NUCLEOTIDE SEQUENCE [LARGE SCALE GENOMIC DNA]</scope>
    <source>
        <strain evidence="1 2">AVA-1</strain>
    </source>
</reference>
<dbReference type="Proteomes" id="UP000290849">
    <property type="component" value="Unassembled WGS sequence"/>
</dbReference>
<gene>
    <name evidence="1" type="ORF">C7R54_02605</name>
</gene>
<dbReference type="Gene3D" id="3.40.47.10">
    <property type="match status" value="1"/>
</dbReference>